<dbReference type="PANTHER" id="PTHR39336">
    <property type="entry name" value="PYRIDOXAMINE PHOSPHATE OXIDASE FAMILY PROTEIN (AFU_ORTHOLOGUE AFUA_6G11440)"/>
    <property type="match status" value="1"/>
</dbReference>
<evidence type="ECO:0000313" key="4">
    <source>
        <dbReference type="EMBL" id="GIE13595.1"/>
    </source>
</evidence>
<name>A0A919J453_9ACTN</name>
<dbReference type="Gene3D" id="3.40.50.300">
    <property type="entry name" value="P-loop containing nucleotide triphosphate hydrolases"/>
    <property type="match status" value="1"/>
</dbReference>
<organism evidence="4 5">
    <name type="scientific">Paractinoplanes ferrugineus</name>
    <dbReference type="NCBI Taxonomy" id="113564"/>
    <lineage>
        <taxon>Bacteria</taxon>
        <taxon>Bacillati</taxon>
        <taxon>Actinomycetota</taxon>
        <taxon>Actinomycetes</taxon>
        <taxon>Micromonosporales</taxon>
        <taxon>Micromonosporaceae</taxon>
        <taxon>Paractinoplanes</taxon>
    </lineage>
</organism>
<accession>A0A919J453</accession>
<dbReference type="InterPro" id="IPR027417">
    <property type="entry name" value="P-loop_NTPase"/>
</dbReference>
<protein>
    <recommendedName>
        <fullName evidence="3">Pyridoxamine 5'-phosphate oxidase N-terminal domain-containing protein</fullName>
    </recommendedName>
</protein>
<dbReference type="Pfam" id="PF01243">
    <property type="entry name" value="PNPOx_N"/>
    <property type="match status" value="1"/>
</dbReference>
<dbReference type="Gene3D" id="2.30.110.10">
    <property type="entry name" value="Electron Transport, Fmn-binding Protein, Chain A"/>
    <property type="match status" value="1"/>
</dbReference>
<keyword evidence="5" id="KW-1185">Reference proteome</keyword>
<comment type="caution">
    <text evidence="4">The sequence shown here is derived from an EMBL/GenBank/DDBJ whole genome shotgun (WGS) entry which is preliminary data.</text>
</comment>
<dbReference type="PANTHER" id="PTHR39336:SF1">
    <property type="entry name" value="PYRIDOXAMINE PHOSPHATE OXIDASE FAMILY PROTEIN (AFU_ORTHOLOGUE AFUA_6G11440)"/>
    <property type="match status" value="1"/>
</dbReference>
<feature type="domain" description="Pyridoxamine 5'-phosphate oxidase N-terminal" evidence="3">
    <location>
        <begin position="145"/>
        <end position="272"/>
    </location>
</feature>
<sequence length="321" mass="35117">MAANDNLDVRTEVLARDYFHGFMGQVGEIARTLKAELEAHPAFKAGRVATGEAAPRTLEAFDRARGGMLRIDEAYPLAPPNARNDFGREAIDTLVKLMEDHRDEAVVISPEHADRAGAAPGMGNHWPAPGRRGRLEGMKVHERIDTRLREFIAAQPMFFVATAPSGPGGHVNMSPKGMAGTFVVLGDHRVAYLDYHGSGAETIAHLDDNGRITLMFCAFQGPPNIVRLHGRGRAVPVTEPEFAELLRLFPAPPDTHGVRSIIEVTVDRVSDSCGYAVPLMSYEGDRDLLLRSHGRRSDADLAEYRRVKNAVSIDGRPIFAP</sequence>
<evidence type="ECO:0000313" key="5">
    <source>
        <dbReference type="Proteomes" id="UP000598174"/>
    </source>
</evidence>
<dbReference type="PRINTS" id="PR00819">
    <property type="entry name" value="CBXCFQXSUPER"/>
</dbReference>
<evidence type="ECO:0000259" key="3">
    <source>
        <dbReference type="Pfam" id="PF01243"/>
    </source>
</evidence>
<evidence type="ECO:0000256" key="1">
    <source>
        <dbReference type="ARBA" id="ARBA00022741"/>
    </source>
</evidence>
<reference evidence="4" key="1">
    <citation type="submission" date="2021-01" db="EMBL/GenBank/DDBJ databases">
        <title>Whole genome shotgun sequence of Actinoplanes ferrugineus NBRC 15555.</title>
        <authorList>
            <person name="Komaki H."/>
            <person name="Tamura T."/>
        </authorList>
    </citation>
    <scope>NUCLEOTIDE SEQUENCE</scope>
    <source>
        <strain evidence="4">NBRC 15555</strain>
    </source>
</reference>
<keyword evidence="1" id="KW-0547">Nucleotide-binding</keyword>
<dbReference type="InterPro" id="IPR000641">
    <property type="entry name" value="CbxX/CfxQ"/>
</dbReference>
<gene>
    <name evidence="4" type="ORF">Afe05nite_54350</name>
</gene>
<dbReference type="AlphaFoldDB" id="A0A919J453"/>
<dbReference type="GO" id="GO:0005524">
    <property type="term" value="F:ATP binding"/>
    <property type="evidence" value="ECO:0007669"/>
    <property type="project" value="UniProtKB-KW"/>
</dbReference>
<evidence type="ECO:0000256" key="2">
    <source>
        <dbReference type="ARBA" id="ARBA00022840"/>
    </source>
</evidence>
<dbReference type="Proteomes" id="UP000598174">
    <property type="component" value="Unassembled WGS sequence"/>
</dbReference>
<dbReference type="SUPFAM" id="SSF50475">
    <property type="entry name" value="FMN-binding split barrel"/>
    <property type="match status" value="1"/>
</dbReference>
<keyword evidence="2" id="KW-0067">ATP-binding</keyword>
<dbReference type="InterPro" id="IPR011576">
    <property type="entry name" value="Pyridox_Oxase_N"/>
</dbReference>
<proteinExistence type="predicted"/>
<dbReference type="InterPro" id="IPR012349">
    <property type="entry name" value="Split_barrel_FMN-bd"/>
</dbReference>
<dbReference type="EMBL" id="BOMM01000049">
    <property type="protein sequence ID" value="GIE13595.1"/>
    <property type="molecule type" value="Genomic_DNA"/>
</dbReference>